<feature type="transmembrane region" description="Helical" evidence="7">
    <location>
        <begin position="118"/>
        <end position="142"/>
    </location>
</feature>
<evidence type="ECO:0000256" key="3">
    <source>
        <dbReference type="ARBA" id="ARBA00022989"/>
    </source>
</evidence>
<feature type="transmembrane region" description="Helical" evidence="7">
    <location>
        <begin position="12"/>
        <end position="31"/>
    </location>
</feature>
<feature type="region of interest" description="Disordered" evidence="6">
    <location>
        <begin position="277"/>
        <end position="335"/>
    </location>
</feature>
<evidence type="ECO:0000256" key="2">
    <source>
        <dbReference type="ARBA" id="ARBA00022692"/>
    </source>
</evidence>
<evidence type="ECO:0000259" key="8">
    <source>
        <dbReference type="Pfam" id="PF20684"/>
    </source>
</evidence>
<name>A0ABR1L2N4_9PEZI</name>
<evidence type="ECO:0000313" key="10">
    <source>
        <dbReference type="Proteomes" id="UP001360953"/>
    </source>
</evidence>
<keyword evidence="3 7" id="KW-1133">Transmembrane helix</keyword>
<feature type="domain" description="Rhodopsin" evidence="8">
    <location>
        <begin position="27"/>
        <end position="267"/>
    </location>
</feature>
<dbReference type="RefSeq" id="XP_066649942.1">
    <property type="nucleotide sequence ID" value="XM_066797553.1"/>
</dbReference>
<reference evidence="9 10" key="1">
    <citation type="submission" date="2024-04" db="EMBL/GenBank/DDBJ databases">
        <title>Phyllosticta paracitricarpa is synonymous to the EU quarantine fungus P. citricarpa based on phylogenomic analyses.</title>
        <authorList>
            <consortium name="Lawrence Berkeley National Laboratory"/>
            <person name="Van ingen-buijs V.A."/>
            <person name="Van westerhoven A.C."/>
            <person name="Haridas S."/>
            <person name="Skiadas P."/>
            <person name="Martin F."/>
            <person name="Groenewald J.Z."/>
            <person name="Crous P.W."/>
            <person name="Seidl M.F."/>
        </authorList>
    </citation>
    <scope>NUCLEOTIDE SEQUENCE [LARGE SCALE GENOMIC DNA]</scope>
    <source>
        <strain evidence="9 10">CPC 17464</strain>
    </source>
</reference>
<dbReference type="InterPro" id="IPR049326">
    <property type="entry name" value="Rhodopsin_dom_fungi"/>
</dbReference>
<comment type="caution">
    <text evidence="9">The sequence shown here is derived from an EMBL/GenBank/DDBJ whole genome shotgun (WGS) entry which is preliminary data.</text>
</comment>
<feature type="transmembrane region" description="Helical" evidence="7">
    <location>
        <begin position="85"/>
        <end position="106"/>
    </location>
</feature>
<keyword evidence="10" id="KW-1185">Reference proteome</keyword>
<evidence type="ECO:0000256" key="7">
    <source>
        <dbReference type="SAM" id="Phobius"/>
    </source>
</evidence>
<dbReference type="EMBL" id="JBBPEH010000016">
    <property type="protein sequence ID" value="KAK7529492.1"/>
    <property type="molecule type" value="Genomic_DNA"/>
</dbReference>
<comment type="subcellular location">
    <subcellularLocation>
        <location evidence="1">Membrane</location>
        <topology evidence="1">Multi-pass membrane protein</topology>
    </subcellularLocation>
</comment>
<feature type="transmembrane region" description="Helical" evidence="7">
    <location>
        <begin position="205"/>
        <end position="223"/>
    </location>
</feature>
<evidence type="ECO:0000256" key="4">
    <source>
        <dbReference type="ARBA" id="ARBA00023136"/>
    </source>
</evidence>
<dbReference type="Proteomes" id="UP001360953">
    <property type="component" value="Unassembled WGS sequence"/>
</dbReference>
<comment type="similarity">
    <text evidence="5">Belongs to the SAT4 family.</text>
</comment>
<dbReference type="Pfam" id="PF20684">
    <property type="entry name" value="Fung_rhodopsin"/>
    <property type="match status" value="1"/>
</dbReference>
<evidence type="ECO:0000256" key="6">
    <source>
        <dbReference type="SAM" id="MobiDB-lite"/>
    </source>
</evidence>
<sequence>MIVRDNAHQLVIIALVQGIPALILFGLRVLVRTTRASWGSDDWAMVAAVGPFAVQTVGVMLAARFGIGVLDEHLNPHEVPEALKWFFWSQVLFLIAVMFIKISIALQLSRIAISRRKYIFAIRTCLAIVVVSLLGTIVFVLARCHPMKAHWTPSLVHTKCGSQLHLTIVSYVQAAINIASDLFCAILPIPLLWNVRMNRKTKVSVIVLLGMGIFASASAMVRLKYNRNYMYDGPDRLYRLADIVTWAYSETGMGMIIGCSACLRPLLPALRSDQSHDTYRLESSKPPHSVVAVREDDRDRDRERDGDGESDSEMETTGGTSVKGREGMTWSWSAV</sequence>
<keyword evidence="4 7" id="KW-0472">Membrane</keyword>
<evidence type="ECO:0000256" key="5">
    <source>
        <dbReference type="ARBA" id="ARBA00038359"/>
    </source>
</evidence>
<dbReference type="PANTHER" id="PTHR33048">
    <property type="entry name" value="PTH11-LIKE INTEGRAL MEMBRANE PROTEIN (AFU_ORTHOLOGUE AFUA_5G11245)"/>
    <property type="match status" value="1"/>
</dbReference>
<protein>
    <recommendedName>
        <fullName evidence="8">Rhodopsin domain-containing protein</fullName>
    </recommendedName>
</protein>
<dbReference type="InterPro" id="IPR052337">
    <property type="entry name" value="SAT4-like"/>
</dbReference>
<feature type="compositionally biased region" description="Basic and acidic residues" evidence="6">
    <location>
        <begin position="293"/>
        <end position="307"/>
    </location>
</feature>
<gene>
    <name evidence="9" type="ORF">J3D65DRAFT_562229</name>
</gene>
<dbReference type="PANTHER" id="PTHR33048:SF31">
    <property type="entry name" value="INTEGRAL MEMBRANE PROTEIN"/>
    <property type="match status" value="1"/>
</dbReference>
<evidence type="ECO:0000313" key="9">
    <source>
        <dbReference type="EMBL" id="KAK7529492.1"/>
    </source>
</evidence>
<dbReference type="GeneID" id="92030459"/>
<accession>A0ABR1L2N4</accession>
<keyword evidence="2 7" id="KW-0812">Transmembrane</keyword>
<organism evidence="9 10">
    <name type="scientific">Phyllosticta citribraziliensis</name>
    <dbReference type="NCBI Taxonomy" id="989973"/>
    <lineage>
        <taxon>Eukaryota</taxon>
        <taxon>Fungi</taxon>
        <taxon>Dikarya</taxon>
        <taxon>Ascomycota</taxon>
        <taxon>Pezizomycotina</taxon>
        <taxon>Dothideomycetes</taxon>
        <taxon>Dothideomycetes incertae sedis</taxon>
        <taxon>Botryosphaeriales</taxon>
        <taxon>Phyllostictaceae</taxon>
        <taxon>Phyllosticta</taxon>
    </lineage>
</organism>
<feature type="transmembrane region" description="Helical" evidence="7">
    <location>
        <begin position="171"/>
        <end position="193"/>
    </location>
</feature>
<proteinExistence type="inferred from homology"/>
<evidence type="ECO:0000256" key="1">
    <source>
        <dbReference type="ARBA" id="ARBA00004141"/>
    </source>
</evidence>
<feature type="transmembrane region" description="Helical" evidence="7">
    <location>
        <begin position="43"/>
        <end position="65"/>
    </location>
</feature>